<sequence length="75" mass="9061">MRFFREMGSSMQLCLTESTSSEELSVLIYVLYSYAYHFFYFCCTYSTYTTINIITLYDNVSYVKTTIWYCLKLIW</sequence>
<accession>A0A2G5E271</accession>
<name>A0A2G5E271_AQUCA</name>
<dbReference type="Proteomes" id="UP000230069">
    <property type="component" value="Unassembled WGS sequence"/>
</dbReference>
<gene>
    <name evidence="1" type="ORF">AQUCO_01300549v1</name>
</gene>
<protein>
    <submittedName>
        <fullName evidence="1">Uncharacterized protein</fullName>
    </submittedName>
</protein>
<proteinExistence type="predicted"/>
<dbReference type="EMBL" id="KZ305030">
    <property type="protein sequence ID" value="PIA49878.1"/>
    <property type="molecule type" value="Genomic_DNA"/>
</dbReference>
<dbReference type="AlphaFoldDB" id="A0A2G5E271"/>
<reference evidence="1 2" key="1">
    <citation type="submission" date="2017-09" db="EMBL/GenBank/DDBJ databases">
        <title>WGS assembly of Aquilegia coerulea Goldsmith.</title>
        <authorList>
            <person name="Hodges S."/>
            <person name="Kramer E."/>
            <person name="Nordborg M."/>
            <person name="Tomkins J."/>
            <person name="Borevitz J."/>
            <person name="Derieg N."/>
            <person name="Yan J."/>
            <person name="Mihaltcheva S."/>
            <person name="Hayes R.D."/>
            <person name="Rokhsar D."/>
        </authorList>
    </citation>
    <scope>NUCLEOTIDE SEQUENCE [LARGE SCALE GENOMIC DNA]</scope>
    <source>
        <strain evidence="2">cv. Goldsmith</strain>
    </source>
</reference>
<evidence type="ECO:0000313" key="2">
    <source>
        <dbReference type="Proteomes" id="UP000230069"/>
    </source>
</evidence>
<keyword evidence="2" id="KW-1185">Reference proteome</keyword>
<dbReference type="InParanoid" id="A0A2G5E271"/>
<evidence type="ECO:0000313" key="1">
    <source>
        <dbReference type="EMBL" id="PIA49878.1"/>
    </source>
</evidence>
<organism evidence="1 2">
    <name type="scientific">Aquilegia coerulea</name>
    <name type="common">Rocky mountain columbine</name>
    <dbReference type="NCBI Taxonomy" id="218851"/>
    <lineage>
        <taxon>Eukaryota</taxon>
        <taxon>Viridiplantae</taxon>
        <taxon>Streptophyta</taxon>
        <taxon>Embryophyta</taxon>
        <taxon>Tracheophyta</taxon>
        <taxon>Spermatophyta</taxon>
        <taxon>Magnoliopsida</taxon>
        <taxon>Ranunculales</taxon>
        <taxon>Ranunculaceae</taxon>
        <taxon>Thalictroideae</taxon>
        <taxon>Aquilegia</taxon>
    </lineage>
</organism>